<organism evidence="1 2">
    <name type="scientific">Hydrogenophaga luteola</name>
    <dbReference type="NCBI Taxonomy" id="1591122"/>
    <lineage>
        <taxon>Bacteria</taxon>
        <taxon>Pseudomonadati</taxon>
        <taxon>Pseudomonadota</taxon>
        <taxon>Betaproteobacteria</taxon>
        <taxon>Burkholderiales</taxon>
        <taxon>Comamonadaceae</taxon>
        <taxon>Hydrogenophaga</taxon>
    </lineage>
</organism>
<accession>A0ABV7W820</accession>
<dbReference type="EMBL" id="JBHRXX010000007">
    <property type="protein sequence ID" value="MFC3685630.1"/>
    <property type="molecule type" value="Genomic_DNA"/>
</dbReference>
<comment type="caution">
    <text evidence="1">The sequence shown here is derived from an EMBL/GenBank/DDBJ whole genome shotgun (WGS) entry which is preliminary data.</text>
</comment>
<proteinExistence type="predicted"/>
<reference evidence="2" key="1">
    <citation type="journal article" date="2019" name="Int. J. Syst. Evol. Microbiol.">
        <title>The Global Catalogue of Microorganisms (GCM) 10K type strain sequencing project: providing services to taxonomists for standard genome sequencing and annotation.</title>
        <authorList>
            <consortium name="The Broad Institute Genomics Platform"/>
            <consortium name="The Broad Institute Genome Sequencing Center for Infectious Disease"/>
            <person name="Wu L."/>
            <person name="Ma J."/>
        </authorList>
    </citation>
    <scope>NUCLEOTIDE SEQUENCE [LARGE SCALE GENOMIC DNA]</scope>
    <source>
        <strain evidence="2">KCTC 42501</strain>
    </source>
</reference>
<dbReference type="RefSeq" id="WP_382177147.1">
    <property type="nucleotide sequence ID" value="NZ_JBHRXX010000007.1"/>
</dbReference>
<dbReference type="Gene3D" id="3.40.50.300">
    <property type="entry name" value="P-loop containing nucleotide triphosphate hydrolases"/>
    <property type="match status" value="1"/>
</dbReference>
<evidence type="ECO:0000313" key="2">
    <source>
        <dbReference type="Proteomes" id="UP001595729"/>
    </source>
</evidence>
<dbReference type="InterPro" id="IPR027417">
    <property type="entry name" value="P-loop_NTPase"/>
</dbReference>
<keyword evidence="2" id="KW-1185">Reference proteome</keyword>
<gene>
    <name evidence="1" type="ORF">ACFOPI_18660</name>
</gene>
<dbReference type="SUPFAM" id="SSF52540">
    <property type="entry name" value="P-loop containing nucleoside triphosphate hydrolases"/>
    <property type="match status" value="1"/>
</dbReference>
<name>A0ABV7W820_9BURK</name>
<protein>
    <submittedName>
        <fullName evidence="1">Uncharacterized protein</fullName>
    </submittedName>
</protein>
<evidence type="ECO:0000313" key="1">
    <source>
        <dbReference type="EMBL" id="MFC3685630.1"/>
    </source>
</evidence>
<sequence>MIAYADAKITEAFNSMLRTDYISLNDTDRLGLLAKYYVDYFGLIPEVLSDTDQLIVGRRGTGKTTLLYRAFVGCMQSWRHDHPEHIAPKQRTLGIYVDLSKCQYIEDVADTDFVAFEHAFVSDVCDAITEQLTRFWPALAQEPGYFSKLFRAAESNQVAEVRGVLDGIARLLREGLPRVIDRSSAVDVKESSGSTQTNSAELGAKLSDGDPSITAKLNEGRIESRANERSYSTRTSYRLTVADILRILGDLREKAGISATYLFIDEFSALSTDLQRRFSTLLKKLLGSHAGVFIKLSAITDKYALGSAIILQRDLFELSLDLDAFVERSHSLNDAMEGLADYSEKIVRSRLSAYSCPPPEEIFEEPGETYALLSKSAMGVPRTLGIVLKQSWSRSRQGSARKIRKSDISFGIRYASTAYLNQLLGAARDGVAIPSFHEDMWNSLLMRAQAEKTKVPDVAASHFLILVRNEQMLSMLNMFFLVHLLTKGRTTKKERSSRNLYCFDFGVCEENNLGFTTDKNVIRQQRFAYDDALTRFEKYFGVTPEATFRCPQCGTVYAESELIVAGTQLMFCPRDRADLVSQQSADSRLQYTEEETKIIGSIRSAAREDQVFARQIADDVGCYVQKVSKFGERLEKVGVVKRETHPTENKLFYYGGGTSGSSENLR</sequence>
<dbReference type="Pfam" id="PF24389">
    <property type="entry name" value="ORC-CDC6-like"/>
    <property type="match status" value="1"/>
</dbReference>
<dbReference type="InterPro" id="IPR056955">
    <property type="entry name" value="ORC-CDC6-like"/>
</dbReference>
<dbReference type="Proteomes" id="UP001595729">
    <property type="component" value="Unassembled WGS sequence"/>
</dbReference>